<evidence type="ECO:0000313" key="9">
    <source>
        <dbReference type="Proteomes" id="UP001142153"/>
    </source>
</evidence>
<evidence type="ECO:0000256" key="2">
    <source>
        <dbReference type="ARBA" id="ARBA00022679"/>
    </source>
</evidence>
<dbReference type="EMBL" id="JAPZPY010000001">
    <property type="protein sequence ID" value="MCZ8377248.1"/>
    <property type="molecule type" value="Genomic_DNA"/>
</dbReference>
<dbReference type="CDD" id="cd02440">
    <property type="entry name" value="AdoMet_MTases"/>
    <property type="match status" value="1"/>
</dbReference>
<evidence type="ECO:0000259" key="7">
    <source>
        <dbReference type="Pfam" id="PF17827"/>
    </source>
</evidence>
<dbReference type="PANTHER" id="PTHR18895:SF74">
    <property type="entry name" value="MTRF1L RELEASE FACTOR GLUTAMINE METHYLTRANSFERASE"/>
    <property type="match status" value="1"/>
</dbReference>
<feature type="binding site" evidence="5">
    <location>
        <position position="141"/>
    </location>
    <ligand>
        <name>S-adenosyl-L-methionine</name>
        <dbReference type="ChEBI" id="CHEBI:59789"/>
    </ligand>
</feature>
<evidence type="ECO:0000256" key="1">
    <source>
        <dbReference type="ARBA" id="ARBA00022603"/>
    </source>
</evidence>
<dbReference type="InterPro" id="IPR004556">
    <property type="entry name" value="HemK-like"/>
</dbReference>
<proteinExistence type="inferred from homology"/>
<comment type="similarity">
    <text evidence="5">Belongs to the protein N5-glutamine methyltransferase family. PrmC subfamily.</text>
</comment>
<evidence type="ECO:0000313" key="8">
    <source>
        <dbReference type="EMBL" id="MCZ8377248.1"/>
    </source>
</evidence>
<dbReference type="GO" id="GO:0032259">
    <property type="term" value="P:methylation"/>
    <property type="evidence" value="ECO:0007669"/>
    <property type="project" value="UniProtKB-KW"/>
</dbReference>
<comment type="function">
    <text evidence="5">Methylates the class 1 translation termination release factors RF1/PrfA and RF2/PrfB on the glutamine residue of the universally conserved GGQ motif.</text>
</comment>
<dbReference type="SUPFAM" id="SSF53335">
    <property type="entry name" value="S-adenosyl-L-methionine-dependent methyltransferases"/>
    <property type="match status" value="1"/>
</dbReference>
<dbReference type="Pfam" id="PF05175">
    <property type="entry name" value="MTS"/>
    <property type="match status" value="1"/>
</dbReference>
<keyword evidence="9" id="KW-1185">Reference proteome</keyword>
<dbReference type="PROSITE" id="PS00092">
    <property type="entry name" value="N6_MTASE"/>
    <property type="match status" value="1"/>
</dbReference>
<dbReference type="Gene3D" id="3.40.50.150">
    <property type="entry name" value="Vaccinia Virus protein VP39"/>
    <property type="match status" value="1"/>
</dbReference>
<evidence type="ECO:0000256" key="3">
    <source>
        <dbReference type="ARBA" id="ARBA00022691"/>
    </source>
</evidence>
<dbReference type="GO" id="GO:0102559">
    <property type="term" value="F:peptide chain release factor N(5)-glutamine methyltransferase activity"/>
    <property type="evidence" value="ECO:0007669"/>
    <property type="project" value="UniProtKB-EC"/>
</dbReference>
<feature type="binding site" evidence="5">
    <location>
        <position position="185"/>
    </location>
    <ligand>
        <name>S-adenosyl-L-methionine</name>
        <dbReference type="ChEBI" id="CHEBI:59789"/>
    </ligand>
</feature>
<dbReference type="Pfam" id="PF17827">
    <property type="entry name" value="PrmC_N"/>
    <property type="match status" value="1"/>
</dbReference>
<accession>A0ABT4PKZ3</accession>
<dbReference type="NCBIfam" id="TIGR00536">
    <property type="entry name" value="hemK_fam"/>
    <property type="match status" value="1"/>
</dbReference>
<comment type="caution">
    <text evidence="5">Lacks conserved residue(s) required for the propagation of feature annotation.</text>
</comment>
<dbReference type="InterPro" id="IPR007848">
    <property type="entry name" value="Small_mtfrase_dom"/>
</dbReference>
<name>A0ABT4PKZ3_9MYCO</name>
<dbReference type="Proteomes" id="UP001142153">
    <property type="component" value="Unassembled WGS sequence"/>
</dbReference>
<comment type="catalytic activity">
    <reaction evidence="4 5">
        <text>L-glutaminyl-[peptide chain release factor] + S-adenosyl-L-methionine = N(5)-methyl-L-glutaminyl-[peptide chain release factor] + S-adenosyl-L-homocysteine + H(+)</text>
        <dbReference type="Rhea" id="RHEA:42896"/>
        <dbReference type="Rhea" id="RHEA-COMP:10271"/>
        <dbReference type="Rhea" id="RHEA-COMP:10272"/>
        <dbReference type="ChEBI" id="CHEBI:15378"/>
        <dbReference type="ChEBI" id="CHEBI:30011"/>
        <dbReference type="ChEBI" id="CHEBI:57856"/>
        <dbReference type="ChEBI" id="CHEBI:59789"/>
        <dbReference type="ChEBI" id="CHEBI:61891"/>
        <dbReference type="EC" id="2.1.1.297"/>
    </reaction>
</comment>
<gene>
    <name evidence="5 8" type="primary">prmC</name>
    <name evidence="8" type="ORF">O6P37_00075</name>
</gene>
<evidence type="ECO:0000259" key="6">
    <source>
        <dbReference type="Pfam" id="PF05175"/>
    </source>
</evidence>
<dbReference type="InterPro" id="IPR019874">
    <property type="entry name" value="RF_methyltr_PrmC"/>
</dbReference>
<feature type="binding site" evidence="5">
    <location>
        <begin position="185"/>
        <end position="188"/>
    </location>
    <ligand>
        <name>substrate</name>
    </ligand>
</feature>
<dbReference type="InterPro" id="IPR029063">
    <property type="entry name" value="SAM-dependent_MTases_sf"/>
</dbReference>
<dbReference type="NCBIfam" id="TIGR03534">
    <property type="entry name" value="RF_mod_PrmC"/>
    <property type="match status" value="1"/>
</dbReference>
<dbReference type="PANTHER" id="PTHR18895">
    <property type="entry name" value="HEMK METHYLTRANSFERASE"/>
    <property type="match status" value="1"/>
</dbReference>
<dbReference type="RefSeq" id="WP_269892168.1">
    <property type="nucleotide sequence ID" value="NZ_JAPZPY010000001.1"/>
</dbReference>
<keyword evidence="3 5" id="KW-0949">S-adenosyl-L-methionine</keyword>
<dbReference type="InterPro" id="IPR050320">
    <property type="entry name" value="N5-glutamine_MTase"/>
</dbReference>
<feature type="domain" description="Release factor glutamine methyltransferase N-terminal" evidence="7">
    <location>
        <begin position="6"/>
        <end position="74"/>
    </location>
</feature>
<protein>
    <recommendedName>
        <fullName evidence="5">Release factor glutamine methyltransferase</fullName>
        <shortName evidence="5">RF MTase</shortName>
        <ecNumber evidence="5">2.1.1.297</ecNumber>
    </recommendedName>
    <alternativeName>
        <fullName evidence="5">N5-glutamine methyltransferase PrmC</fullName>
    </alternativeName>
    <alternativeName>
        <fullName evidence="5">Protein-(glutamine-N5) MTase PrmC</fullName>
    </alternativeName>
    <alternativeName>
        <fullName evidence="5">Protein-glutamine N-methyltransferase PrmC</fullName>
    </alternativeName>
</protein>
<evidence type="ECO:0000256" key="5">
    <source>
        <dbReference type="HAMAP-Rule" id="MF_02126"/>
    </source>
</evidence>
<sequence length="281" mass="29503">MTRMREAIDEAAATLAAAGIGSPRVDAVDLAAEAASTDRGRVALIDTVTDDVLERYRELIAARSRRIPVQHLVGTAAFGPVQVRVGPGVFIPRPETESLLEWALAQPLGDHPLKVDLCTGSGALALALARIRPDARVIAVDDSEAALEYAAQNLAGTGVELVHADVTVPGLLPDLSGRVDLIVANPPYIPDGAVLEPEVADHDPAHALFGGPDGMAVIRPIVDLAARLLRPGGRCGIEHDDTTSAQTVSAFADHGGFTDPVARRDLAGRPRFVTATRRPTT</sequence>
<comment type="caution">
    <text evidence="8">The sequence shown here is derived from an EMBL/GenBank/DDBJ whole genome shotgun (WGS) entry which is preliminary data.</text>
</comment>
<reference evidence="8" key="1">
    <citation type="submission" date="2022-12" db="EMBL/GenBank/DDBJ databases">
        <authorList>
            <person name="Deng Y."/>
            <person name="Zhang Y.-Q."/>
        </authorList>
    </citation>
    <scope>NUCLEOTIDE SEQUENCE</scope>
    <source>
        <strain evidence="8">CPCC 205372</strain>
    </source>
</reference>
<keyword evidence="1 5" id="KW-0489">Methyltransferase</keyword>
<organism evidence="8 9">
    <name type="scientific">Mycobacterium hippophais</name>
    <dbReference type="NCBI Taxonomy" id="3016340"/>
    <lineage>
        <taxon>Bacteria</taxon>
        <taxon>Bacillati</taxon>
        <taxon>Actinomycetota</taxon>
        <taxon>Actinomycetes</taxon>
        <taxon>Mycobacteriales</taxon>
        <taxon>Mycobacteriaceae</taxon>
        <taxon>Mycobacterium</taxon>
    </lineage>
</organism>
<dbReference type="HAMAP" id="MF_02126">
    <property type="entry name" value="RF_methyltr_PrmC"/>
    <property type="match status" value="1"/>
</dbReference>
<feature type="domain" description="Methyltransferase small" evidence="6">
    <location>
        <begin position="115"/>
        <end position="190"/>
    </location>
</feature>
<evidence type="ECO:0000256" key="4">
    <source>
        <dbReference type="ARBA" id="ARBA00048391"/>
    </source>
</evidence>
<dbReference type="InterPro" id="IPR002052">
    <property type="entry name" value="DNA_methylase_N6_adenine_CS"/>
</dbReference>
<dbReference type="Gene3D" id="1.10.8.10">
    <property type="entry name" value="DNA helicase RuvA subunit, C-terminal domain"/>
    <property type="match status" value="1"/>
</dbReference>
<dbReference type="InterPro" id="IPR040758">
    <property type="entry name" value="PrmC_N"/>
</dbReference>
<keyword evidence="2 5" id="KW-0808">Transferase</keyword>
<dbReference type="EC" id="2.1.1.297" evidence="5"/>